<dbReference type="EMBL" id="SSMC01000004">
    <property type="protein sequence ID" value="THD65823.1"/>
    <property type="molecule type" value="Genomic_DNA"/>
</dbReference>
<evidence type="ECO:0000313" key="1">
    <source>
        <dbReference type="EMBL" id="THD65823.1"/>
    </source>
</evidence>
<dbReference type="OrthoDB" id="8418771at2"/>
<comment type="caution">
    <text evidence="1">The sequence shown here is derived from an EMBL/GenBank/DDBJ whole genome shotgun (WGS) entry which is preliminary data.</text>
</comment>
<protein>
    <submittedName>
        <fullName evidence="1">Phosphoribosylpyrophosphate synthetase</fullName>
    </submittedName>
</protein>
<organism evidence="1 2">
    <name type="scientific">Robertkochia marina</name>
    <dbReference type="NCBI Taxonomy" id="1227945"/>
    <lineage>
        <taxon>Bacteria</taxon>
        <taxon>Pseudomonadati</taxon>
        <taxon>Bacteroidota</taxon>
        <taxon>Flavobacteriia</taxon>
        <taxon>Flavobacteriales</taxon>
        <taxon>Flavobacteriaceae</taxon>
        <taxon>Robertkochia</taxon>
    </lineage>
</organism>
<dbReference type="Proteomes" id="UP000305939">
    <property type="component" value="Unassembled WGS sequence"/>
</dbReference>
<proteinExistence type="predicted"/>
<sequence length="100" mass="11432">MENSYESLSVAITALKEEGYTHDYNLKEEVLENKEAGTVHEPHELRVVKYYRFEGRTNPDDSSVLYVIETDNGEKGLLVDAYGAYSGQISQEMLDKLKMH</sequence>
<accession>A0A4S3LZL9</accession>
<evidence type="ECO:0000313" key="2">
    <source>
        <dbReference type="Proteomes" id="UP000305939"/>
    </source>
</evidence>
<name>A0A4S3LZL9_9FLAO</name>
<reference evidence="1 2" key="1">
    <citation type="submission" date="2019-04" db="EMBL/GenBank/DDBJ databases">
        <title>Draft genome sequence of Robertkochia marina CC-AMO-30D.</title>
        <authorList>
            <person name="Hameed A."/>
            <person name="Lin S.-Y."/>
            <person name="Shahina M."/>
            <person name="Lai W.-A."/>
            <person name="Young C.-C."/>
        </authorList>
    </citation>
    <scope>NUCLEOTIDE SEQUENCE [LARGE SCALE GENOMIC DNA]</scope>
    <source>
        <strain evidence="1 2">CC-AMO-30D</strain>
    </source>
</reference>
<gene>
    <name evidence="1" type="ORF">E7Z59_14675</name>
</gene>
<keyword evidence="2" id="KW-1185">Reference proteome</keyword>
<dbReference type="RefSeq" id="WP_136337106.1">
    <property type="nucleotide sequence ID" value="NZ_QXMP01000016.1"/>
</dbReference>
<dbReference type="AlphaFoldDB" id="A0A4S3LZL9"/>